<dbReference type="EMBL" id="MNAD01000820">
    <property type="protein sequence ID" value="OJT10076.1"/>
    <property type="molecule type" value="Genomic_DNA"/>
</dbReference>
<dbReference type="CDD" id="cd12148">
    <property type="entry name" value="fungal_TF_MHR"/>
    <property type="match status" value="1"/>
</dbReference>
<keyword evidence="4" id="KW-0804">Transcription</keyword>
<keyword evidence="5" id="KW-0539">Nucleus</keyword>
<dbReference type="OrthoDB" id="39175at2759"/>
<dbReference type="OMA" id="VSLWYWY"/>
<comment type="caution">
    <text evidence="6">The sequence shown here is derived from an EMBL/GenBank/DDBJ whole genome shotgun (WGS) entry which is preliminary data.</text>
</comment>
<proteinExistence type="predicted"/>
<evidence type="ECO:0008006" key="8">
    <source>
        <dbReference type="Google" id="ProtNLM"/>
    </source>
</evidence>
<evidence type="ECO:0000313" key="6">
    <source>
        <dbReference type="EMBL" id="OJT10076.1"/>
    </source>
</evidence>
<dbReference type="GO" id="GO:0005634">
    <property type="term" value="C:nucleus"/>
    <property type="evidence" value="ECO:0007669"/>
    <property type="project" value="UniProtKB-SubCell"/>
</dbReference>
<keyword evidence="7" id="KW-1185">Reference proteome</keyword>
<keyword evidence="2" id="KW-0479">Metal-binding</keyword>
<evidence type="ECO:0000256" key="1">
    <source>
        <dbReference type="ARBA" id="ARBA00004123"/>
    </source>
</evidence>
<accession>A0A1M2VR84</accession>
<evidence type="ECO:0000256" key="4">
    <source>
        <dbReference type="ARBA" id="ARBA00023163"/>
    </source>
</evidence>
<evidence type="ECO:0000256" key="3">
    <source>
        <dbReference type="ARBA" id="ARBA00023015"/>
    </source>
</evidence>
<dbReference type="PANTHER" id="PTHR47338">
    <property type="entry name" value="ZN(II)2CYS6 TRANSCRIPTION FACTOR (EUROFUNG)-RELATED"/>
    <property type="match status" value="1"/>
</dbReference>
<reference evidence="6 7" key="1">
    <citation type="submission" date="2016-10" db="EMBL/GenBank/DDBJ databases">
        <title>Genome sequence of the basidiomycete white-rot fungus Trametes pubescens.</title>
        <authorList>
            <person name="Makela M.R."/>
            <person name="Granchi Z."/>
            <person name="Peng M."/>
            <person name="De Vries R.P."/>
            <person name="Grigoriev I."/>
            <person name="Riley R."/>
            <person name="Hilden K."/>
        </authorList>
    </citation>
    <scope>NUCLEOTIDE SEQUENCE [LARGE SCALE GENOMIC DNA]</scope>
    <source>
        <strain evidence="6 7">FBCC735</strain>
    </source>
</reference>
<comment type="subcellular location">
    <subcellularLocation>
        <location evidence="1">Nucleus</location>
    </subcellularLocation>
</comment>
<dbReference type="PANTHER" id="PTHR47338:SF29">
    <property type="entry name" value="ZN(2)-C6 FUNGAL-TYPE DOMAIN-CONTAINING PROTEIN"/>
    <property type="match status" value="1"/>
</dbReference>
<dbReference type="STRING" id="154538.A0A1M2VR84"/>
<dbReference type="AlphaFoldDB" id="A0A1M2VR84"/>
<dbReference type="GO" id="GO:0000981">
    <property type="term" value="F:DNA-binding transcription factor activity, RNA polymerase II-specific"/>
    <property type="evidence" value="ECO:0007669"/>
    <property type="project" value="InterPro"/>
</dbReference>
<organism evidence="6 7">
    <name type="scientific">Trametes pubescens</name>
    <name type="common">White-rot fungus</name>
    <dbReference type="NCBI Taxonomy" id="154538"/>
    <lineage>
        <taxon>Eukaryota</taxon>
        <taxon>Fungi</taxon>
        <taxon>Dikarya</taxon>
        <taxon>Basidiomycota</taxon>
        <taxon>Agaricomycotina</taxon>
        <taxon>Agaricomycetes</taxon>
        <taxon>Polyporales</taxon>
        <taxon>Polyporaceae</taxon>
        <taxon>Trametes</taxon>
    </lineage>
</organism>
<evidence type="ECO:0000256" key="2">
    <source>
        <dbReference type="ARBA" id="ARBA00022723"/>
    </source>
</evidence>
<evidence type="ECO:0000256" key="5">
    <source>
        <dbReference type="ARBA" id="ARBA00023242"/>
    </source>
</evidence>
<dbReference type="InterPro" id="IPR050815">
    <property type="entry name" value="TF_fung"/>
</dbReference>
<protein>
    <recommendedName>
        <fullName evidence="8">Transcription factor domain-containing protein</fullName>
    </recommendedName>
</protein>
<sequence>MPKAPSTSSASATRSGAAFQNAHVLRRNQVRRLAFNELEALLQEKDLRDGSRSRSASANGFSKSAGLVMGYSDDVSLAHGPFDLGTTPDMSHFSSGPTLDDLAGVATLVGGHYRNSDTTPFVDFTHTHSDSPQSDFGMELLSPGWPRNLPPYPFLRHLAEAFFTFTPGASRMFHAPTFMASLALHATHPKFPLPAILHAICAMGSMYTAAVEPTPSPPLPSYCENGGPAIKSPVSNSFAELQIKAAVDAIEHALRTTSDLFGSFQAQVIVSLWYWYNASISSSNMTSSSIIPAAPNVLEDETRRNTFWIAYMMERHFGALNNFAMMLDDEDISQMLPVHGDQFEQGILVPPGRRQWSHDPGVIETHLESQTDSFILHVKATLLLSKVKIFNGRYKVRRHLGDPAMQPDPAGIPGMLGKDLIQTAPAFVEIDRLLVAFTQSLPMQLRDPLSSGVIDVNLFTALSTIHL</sequence>
<evidence type="ECO:0000313" key="7">
    <source>
        <dbReference type="Proteomes" id="UP000184267"/>
    </source>
</evidence>
<name>A0A1M2VR84_TRAPU</name>
<dbReference type="Proteomes" id="UP000184267">
    <property type="component" value="Unassembled WGS sequence"/>
</dbReference>
<keyword evidence="3" id="KW-0805">Transcription regulation</keyword>
<gene>
    <name evidence="6" type="ORF">TRAPUB_13432</name>
</gene>
<dbReference type="GO" id="GO:0046872">
    <property type="term" value="F:metal ion binding"/>
    <property type="evidence" value="ECO:0007669"/>
    <property type="project" value="UniProtKB-KW"/>
</dbReference>